<protein>
    <submittedName>
        <fullName evidence="1">Uncharacterized protein</fullName>
    </submittedName>
</protein>
<dbReference type="EMBL" id="MU006013">
    <property type="protein sequence ID" value="KAF2858299.1"/>
    <property type="molecule type" value="Genomic_DNA"/>
</dbReference>
<name>A0A6A7BU97_9PEZI</name>
<proteinExistence type="predicted"/>
<accession>A0A6A7BU97</accession>
<keyword evidence="2" id="KW-1185">Reference proteome</keyword>
<evidence type="ECO:0000313" key="1">
    <source>
        <dbReference type="EMBL" id="KAF2858299.1"/>
    </source>
</evidence>
<dbReference type="Proteomes" id="UP000799421">
    <property type="component" value="Unassembled WGS sequence"/>
</dbReference>
<dbReference type="AlphaFoldDB" id="A0A6A7BU97"/>
<reference evidence="1" key="1">
    <citation type="journal article" date="2020" name="Stud. Mycol.">
        <title>101 Dothideomycetes genomes: a test case for predicting lifestyles and emergence of pathogens.</title>
        <authorList>
            <person name="Haridas S."/>
            <person name="Albert R."/>
            <person name="Binder M."/>
            <person name="Bloem J."/>
            <person name="Labutti K."/>
            <person name="Salamov A."/>
            <person name="Andreopoulos B."/>
            <person name="Baker S."/>
            <person name="Barry K."/>
            <person name="Bills G."/>
            <person name="Bluhm B."/>
            <person name="Cannon C."/>
            <person name="Castanera R."/>
            <person name="Culley D."/>
            <person name="Daum C."/>
            <person name="Ezra D."/>
            <person name="Gonzalez J."/>
            <person name="Henrissat B."/>
            <person name="Kuo A."/>
            <person name="Liang C."/>
            <person name="Lipzen A."/>
            <person name="Lutzoni F."/>
            <person name="Magnuson J."/>
            <person name="Mondo S."/>
            <person name="Nolan M."/>
            <person name="Ohm R."/>
            <person name="Pangilinan J."/>
            <person name="Park H.-J."/>
            <person name="Ramirez L."/>
            <person name="Alfaro M."/>
            <person name="Sun H."/>
            <person name="Tritt A."/>
            <person name="Yoshinaga Y."/>
            <person name="Zwiers L.-H."/>
            <person name="Turgeon B."/>
            <person name="Goodwin S."/>
            <person name="Spatafora J."/>
            <person name="Crous P."/>
            <person name="Grigoriev I."/>
        </authorList>
    </citation>
    <scope>NUCLEOTIDE SEQUENCE</scope>
    <source>
        <strain evidence="1">CBS 480.64</strain>
    </source>
</reference>
<organism evidence="1 2">
    <name type="scientific">Piedraia hortae CBS 480.64</name>
    <dbReference type="NCBI Taxonomy" id="1314780"/>
    <lineage>
        <taxon>Eukaryota</taxon>
        <taxon>Fungi</taxon>
        <taxon>Dikarya</taxon>
        <taxon>Ascomycota</taxon>
        <taxon>Pezizomycotina</taxon>
        <taxon>Dothideomycetes</taxon>
        <taxon>Dothideomycetidae</taxon>
        <taxon>Capnodiales</taxon>
        <taxon>Piedraiaceae</taxon>
        <taxon>Piedraia</taxon>
    </lineage>
</organism>
<evidence type="ECO:0000313" key="2">
    <source>
        <dbReference type="Proteomes" id="UP000799421"/>
    </source>
</evidence>
<gene>
    <name evidence="1" type="ORF">K470DRAFT_136065</name>
</gene>
<sequence>MEPPGGLVTYLFREATCSEYHTAFTTNAVLSLMPFKENFHTSTNHFVVVGARMKGNTMIDSLTPEFVRLQRGIKAFDPRRKRAQAIFGGVTMALADIPAASGVIFNQHTSNCSCCNCLFNIASVTSWQDVASAAAPRSE</sequence>